<organism evidence="2 3">
    <name type="scientific">Trifolium medium</name>
    <dbReference type="NCBI Taxonomy" id="97028"/>
    <lineage>
        <taxon>Eukaryota</taxon>
        <taxon>Viridiplantae</taxon>
        <taxon>Streptophyta</taxon>
        <taxon>Embryophyta</taxon>
        <taxon>Tracheophyta</taxon>
        <taxon>Spermatophyta</taxon>
        <taxon>Magnoliopsida</taxon>
        <taxon>eudicotyledons</taxon>
        <taxon>Gunneridae</taxon>
        <taxon>Pentapetalae</taxon>
        <taxon>rosids</taxon>
        <taxon>fabids</taxon>
        <taxon>Fabales</taxon>
        <taxon>Fabaceae</taxon>
        <taxon>Papilionoideae</taxon>
        <taxon>50 kb inversion clade</taxon>
        <taxon>NPAAA clade</taxon>
        <taxon>Hologalegina</taxon>
        <taxon>IRL clade</taxon>
        <taxon>Trifolieae</taxon>
        <taxon>Trifolium</taxon>
    </lineage>
</organism>
<dbReference type="AlphaFoldDB" id="A0A392NMF7"/>
<reference evidence="2 3" key="1">
    <citation type="journal article" date="2018" name="Front. Plant Sci.">
        <title>Red Clover (Trifolium pratense) and Zigzag Clover (T. medium) - A Picture of Genomic Similarities and Differences.</title>
        <authorList>
            <person name="Dluhosova J."/>
            <person name="Istvanek J."/>
            <person name="Nedelnik J."/>
            <person name="Repkova J."/>
        </authorList>
    </citation>
    <scope>NUCLEOTIDE SEQUENCE [LARGE SCALE GENOMIC DNA]</scope>
    <source>
        <strain evidence="3">cv. 10/8</strain>
        <tissue evidence="2">Leaf</tissue>
    </source>
</reference>
<name>A0A392NMF7_9FABA</name>
<keyword evidence="3" id="KW-1185">Reference proteome</keyword>
<sequence length="41" mass="4255">MVSEPPTRSDGPPAIRVELGPTPNSKMVSEPPPRSVGLSAI</sequence>
<accession>A0A392NMF7</accession>
<protein>
    <submittedName>
        <fullName evidence="2">Uncharacterized protein</fullName>
    </submittedName>
</protein>
<evidence type="ECO:0000313" key="3">
    <source>
        <dbReference type="Proteomes" id="UP000265520"/>
    </source>
</evidence>
<feature type="non-terminal residue" evidence="2">
    <location>
        <position position="41"/>
    </location>
</feature>
<comment type="caution">
    <text evidence="2">The sequence shown here is derived from an EMBL/GenBank/DDBJ whole genome shotgun (WGS) entry which is preliminary data.</text>
</comment>
<proteinExistence type="predicted"/>
<evidence type="ECO:0000313" key="2">
    <source>
        <dbReference type="EMBL" id="MCI00410.1"/>
    </source>
</evidence>
<dbReference type="Proteomes" id="UP000265520">
    <property type="component" value="Unassembled WGS sequence"/>
</dbReference>
<dbReference type="EMBL" id="LXQA010043124">
    <property type="protein sequence ID" value="MCI00410.1"/>
    <property type="molecule type" value="Genomic_DNA"/>
</dbReference>
<feature type="region of interest" description="Disordered" evidence="1">
    <location>
        <begin position="1"/>
        <end position="41"/>
    </location>
</feature>
<evidence type="ECO:0000256" key="1">
    <source>
        <dbReference type="SAM" id="MobiDB-lite"/>
    </source>
</evidence>